<keyword evidence="3" id="KW-0472">Membrane</keyword>
<evidence type="ECO:0000256" key="4">
    <source>
        <dbReference type="SAM" id="Coils"/>
    </source>
</evidence>
<comment type="subcellular location">
    <subcellularLocation>
        <location evidence="1">Membrane</location>
    </subcellularLocation>
</comment>
<evidence type="ECO:0000313" key="7">
    <source>
        <dbReference type="EMBL" id="GIO35674.1"/>
    </source>
</evidence>
<dbReference type="AlphaFoldDB" id="A0A919XMU3"/>
<name>A0A919XMU3_9BACL</name>
<dbReference type="Gene3D" id="3.40.710.10">
    <property type="entry name" value="DD-peptidase/beta-lactamase superfamily"/>
    <property type="match status" value="1"/>
</dbReference>
<dbReference type="InterPro" id="IPR050515">
    <property type="entry name" value="Beta-lactam/transpept"/>
</dbReference>
<dbReference type="Gene3D" id="3.90.1310.10">
    <property type="entry name" value="Penicillin-binding protein 2a (Domain 2)"/>
    <property type="match status" value="1"/>
</dbReference>
<evidence type="ECO:0000313" key="8">
    <source>
        <dbReference type="Proteomes" id="UP000681162"/>
    </source>
</evidence>
<dbReference type="GO" id="GO:0071555">
    <property type="term" value="P:cell wall organization"/>
    <property type="evidence" value="ECO:0007669"/>
    <property type="project" value="TreeGrafter"/>
</dbReference>
<dbReference type="InterPro" id="IPR001460">
    <property type="entry name" value="PCN-bd_Tpept"/>
</dbReference>
<feature type="domain" description="Penicillin-binding protein dimerisation" evidence="6">
    <location>
        <begin position="62"/>
        <end position="212"/>
    </location>
</feature>
<accession>A0A919XMU3</accession>
<dbReference type="InterPro" id="IPR036138">
    <property type="entry name" value="PBP_dimer_sf"/>
</dbReference>
<dbReference type="Pfam" id="PF00905">
    <property type="entry name" value="Transpeptidase"/>
    <property type="match status" value="1"/>
</dbReference>
<dbReference type="PANTHER" id="PTHR30627">
    <property type="entry name" value="PEPTIDOGLYCAN D,D-TRANSPEPTIDASE"/>
    <property type="match status" value="1"/>
</dbReference>
<keyword evidence="4" id="KW-0175">Coiled coil</keyword>
<organism evidence="7 8">
    <name type="scientific">Paenibacillus antibioticophila</name>
    <dbReference type="NCBI Taxonomy" id="1274374"/>
    <lineage>
        <taxon>Bacteria</taxon>
        <taxon>Bacillati</taxon>
        <taxon>Bacillota</taxon>
        <taxon>Bacilli</taxon>
        <taxon>Bacillales</taxon>
        <taxon>Paenibacillaceae</taxon>
        <taxon>Paenibacillus</taxon>
    </lineage>
</organism>
<comment type="caution">
    <text evidence="7">The sequence shown here is derived from an EMBL/GenBank/DDBJ whole genome shotgun (WGS) entry which is preliminary data.</text>
</comment>
<dbReference type="InterPro" id="IPR005311">
    <property type="entry name" value="PBP_dimer"/>
</dbReference>
<sequence>MLVRLKKRIFIVLLAFSFFLIVFAVRMGWLAWSAAARPLTAGGRTINELAVRQREQGIELDSGRGHFVDRDGVRLTGEIQWLPTLFPVHGLPETESLRKLAEIVDMPPDELKAKWKMIQAPLALETANKESSKRPIGDLPEGVEWLPYMKRYPEGRSGSQWLGYVAQRPDVIRGLKIGQESGRPFPIQMQVGASGLELSMDRFLRGIGGTRVSYGTDGRYHSLPSIGTRIRTTDNPYYPVQVQTTIKERIQRELEKLSEDMKVEEGAIVVQDARQGDIIAMVSNPLYDPNHIQITDGAWSNRAVKAEVPGSIFKLVIAAAALESGAARPGEMFHCSGEYHRYGISCWKAGGHGEISLEQGLAQSCNVVFAELGERLSPAQIAATASALGLSRKIGWHADSFMSGEELWQIDQEEAGRVFHPAATVDGGVLAQTALGQRDVLVTPLQAANLVVTLLHDGQLFSPRLVSKVLYKDGSTMAEFPVKKKLGREAGISPKTSHQLLVMMRRVITEGTGRSMRSSQWELAGKSGTAQVIKSGKKLNQQWFIGYGPVSQPQYAVAVLVQNRPAGSHHLATEVFRRVMDILAQDTDGS</sequence>
<evidence type="ECO:0000259" key="5">
    <source>
        <dbReference type="Pfam" id="PF00905"/>
    </source>
</evidence>
<dbReference type="GO" id="GO:0071972">
    <property type="term" value="F:peptidoglycan L,D-transpeptidase activity"/>
    <property type="evidence" value="ECO:0007669"/>
    <property type="project" value="TreeGrafter"/>
</dbReference>
<dbReference type="EMBL" id="BORR01000002">
    <property type="protein sequence ID" value="GIO35674.1"/>
    <property type="molecule type" value="Genomic_DNA"/>
</dbReference>
<evidence type="ECO:0000259" key="6">
    <source>
        <dbReference type="Pfam" id="PF03717"/>
    </source>
</evidence>
<comment type="similarity">
    <text evidence="2">Belongs to the transpeptidase family.</text>
</comment>
<feature type="coiled-coil region" evidence="4">
    <location>
        <begin position="240"/>
        <end position="267"/>
    </location>
</feature>
<evidence type="ECO:0000256" key="3">
    <source>
        <dbReference type="ARBA" id="ARBA00023136"/>
    </source>
</evidence>
<dbReference type="SUPFAM" id="SSF56601">
    <property type="entry name" value="beta-lactamase/transpeptidase-like"/>
    <property type="match status" value="1"/>
</dbReference>
<evidence type="ECO:0000256" key="2">
    <source>
        <dbReference type="ARBA" id="ARBA00007171"/>
    </source>
</evidence>
<dbReference type="Proteomes" id="UP000681162">
    <property type="component" value="Unassembled WGS sequence"/>
</dbReference>
<dbReference type="InterPro" id="IPR012338">
    <property type="entry name" value="Beta-lactam/transpept-like"/>
</dbReference>
<protein>
    <submittedName>
        <fullName evidence="7">Penicillin-binding protein 4B</fullName>
    </submittedName>
</protein>
<dbReference type="PANTHER" id="PTHR30627:SF24">
    <property type="entry name" value="PENICILLIN-BINDING PROTEIN 4B"/>
    <property type="match status" value="1"/>
</dbReference>
<dbReference type="GO" id="GO:0008658">
    <property type="term" value="F:penicillin binding"/>
    <property type="evidence" value="ECO:0007669"/>
    <property type="project" value="InterPro"/>
</dbReference>
<dbReference type="RefSeq" id="WP_212938095.1">
    <property type="nucleotide sequence ID" value="NZ_BORR01000002.1"/>
</dbReference>
<evidence type="ECO:0000256" key="1">
    <source>
        <dbReference type="ARBA" id="ARBA00004370"/>
    </source>
</evidence>
<reference evidence="7 8" key="1">
    <citation type="submission" date="2021-03" db="EMBL/GenBank/DDBJ databases">
        <title>Antimicrobial resistance genes in bacteria isolated from Japanese honey, and their potential for conferring macrolide and lincosamide resistance in the American foulbrood pathogen Paenibacillus larvae.</title>
        <authorList>
            <person name="Okamoto M."/>
            <person name="Kumagai M."/>
            <person name="Kanamori H."/>
            <person name="Takamatsu D."/>
        </authorList>
    </citation>
    <scope>NUCLEOTIDE SEQUENCE [LARGE SCALE GENOMIC DNA]</scope>
    <source>
        <strain evidence="7 8">J41TS12</strain>
    </source>
</reference>
<dbReference type="SUPFAM" id="SSF56519">
    <property type="entry name" value="Penicillin binding protein dimerisation domain"/>
    <property type="match status" value="1"/>
</dbReference>
<proteinExistence type="inferred from homology"/>
<feature type="domain" description="Penicillin-binding protein transpeptidase" evidence="5">
    <location>
        <begin position="266"/>
        <end position="581"/>
    </location>
</feature>
<dbReference type="GO" id="GO:0005886">
    <property type="term" value="C:plasma membrane"/>
    <property type="evidence" value="ECO:0007669"/>
    <property type="project" value="TreeGrafter"/>
</dbReference>
<keyword evidence="8" id="KW-1185">Reference proteome</keyword>
<dbReference type="Pfam" id="PF03717">
    <property type="entry name" value="PBP_dimer"/>
    <property type="match status" value="1"/>
</dbReference>
<gene>
    <name evidence="7" type="primary">pbpI</name>
    <name evidence="7" type="ORF">J41TS12_05350</name>
</gene>